<dbReference type="EMBL" id="ACYE01000163">
    <property type="protein sequence ID" value="EFE42075.1"/>
    <property type="molecule type" value="Genomic_DNA"/>
</dbReference>
<dbReference type="RefSeq" id="XP_003022693.1">
    <property type="nucleotide sequence ID" value="XM_003022647.1"/>
</dbReference>
<dbReference type="AlphaFoldDB" id="D4D7S0"/>
<reference evidence="3" key="1">
    <citation type="journal article" date="2011" name="Genome Biol.">
        <title>Comparative and functional genomics provide insights into the pathogenicity of dermatophytic fungi.</title>
        <authorList>
            <person name="Burmester A."/>
            <person name="Shelest E."/>
            <person name="Gloeckner G."/>
            <person name="Heddergott C."/>
            <person name="Schindler S."/>
            <person name="Staib P."/>
            <person name="Heidel A."/>
            <person name="Felder M."/>
            <person name="Petzold A."/>
            <person name="Szafranski K."/>
            <person name="Feuermann M."/>
            <person name="Pedruzzi I."/>
            <person name="Priebe S."/>
            <person name="Groth M."/>
            <person name="Winkler R."/>
            <person name="Li W."/>
            <person name="Kniemeyer O."/>
            <person name="Schroeckh V."/>
            <person name="Hertweck C."/>
            <person name="Hube B."/>
            <person name="White T.C."/>
            <person name="Platzer M."/>
            <person name="Guthke R."/>
            <person name="Heitman J."/>
            <person name="Woestemeyer J."/>
            <person name="Zipfel P.F."/>
            <person name="Monod M."/>
            <person name="Brakhage A.A."/>
        </authorList>
    </citation>
    <scope>NUCLEOTIDE SEQUENCE [LARGE SCALE GENOMIC DNA]</scope>
    <source>
        <strain evidence="3">HKI 0517</strain>
    </source>
</reference>
<evidence type="ECO:0000313" key="2">
    <source>
        <dbReference type="EMBL" id="EFE42075.1"/>
    </source>
</evidence>
<keyword evidence="3" id="KW-1185">Reference proteome</keyword>
<evidence type="ECO:0000313" key="3">
    <source>
        <dbReference type="Proteomes" id="UP000008383"/>
    </source>
</evidence>
<organism evidence="2 3">
    <name type="scientific">Trichophyton verrucosum (strain HKI 0517)</name>
    <dbReference type="NCBI Taxonomy" id="663202"/>
    <lineage>
        <taxon>Eukaryota</taxon>
        <taxon>Fungi</taxon>
        <taxon>Dikarya</taxon>
        <taxon>Ascomycota</taxon>
        <taxon>Pezizomycotina</taxon>
        <taxon>Eurotiomycetes</taxon>
        <taxon>Eurotiomycetidae</taxon>
        <taxon>Onygenales</taxon>
        <taxon>Arthrodermataceae</taxon>
        <taxon>Trichophyton</taxon>
    </lineage>
</organism>
<name>D4D7S0_TRIVH</name>
<feature type="compositionally biased region" description="Basic and acidic residues" evidence="1">
    <location>
        <begin position="25"/>
        <end position="36"/>
    </location>
</feature>
<feature type="region of interest" description="Disordered" evidence="1">
    <location>
        <begin position="62"/>
        <end position="93"/>
    </location>
</feature>
<protein>
    <submittedName>
        <fullName evidence="2">Uncharacterized protein</fullName>
    </submittedName>
</protein>
<dbReference type="KEGG" id="tve:TRV_03154"/>
<evidence type="ECO:0000256" key="1">
    <source>
        <dbReference type="SAM" id="MobiDB-lite"/>
    </source>
</evidence>
<feature type="compositionally biased region" description="Basic and acidic residues" evidence="1">
    <location>
        <begin position="83"/>
        <end position="93"/>
    </location>
</feature>
<feature type="compositionally biased region" description="Basic and acidic residues" evidence="1">
    <location>
        <begin position="1"/>
        <end position="14"/>
    </location>
</feature>
<accession>D4D7S0</accession>
<gene>
    <name evidence="2" type="ORF">TRV_03154</name>
</gene>
<feature type="compositionally biased region" description="Low complexity" evidence="1">
    <location>
        <begin position="65"/>
        <end position="77"/>
    </location>
</feature>
<dbReference type="GeneID" id="9581351"/>
<comment type="caution">
    <text evidence="2">The sequence shown here is derived from an EMBL/GenBank/DDBJ whole genome shotgun (WGS) entry which is preliminary data.</text>
</comment>
<dbReference type="Proteomes" id="UP000008383">
    <property type="component" value="Unassembled WGS sequence"/>
</dbReference>
<sequence length="109" mass="12573">MRDEVLGSEEKKEDEVDEENVAVEIDFRPGKASDPRETCCWPGWTFTDDVVVFQPVEKFSKRPRSAAAEVAESASDSSSEEGEEKKRRREEEKKSLVYHTLWLPKKPKK</sequence>
<feature type="region of interest" description="Disordered" evidence="1">
    <location>
        <begin position="1"/>
        <end position="36"/>
    </location>
</feature>
<dbReference type="HOGENOM" id="CLU_164873_0_0_1"/>
<proteinExistence type="predicted"/>